<sequence length="508" mass="54477">VPLTRRRSLRKLLRDRDQGRDWDRGQLSHLWRAQAGLDTSSEACAAFLETNEPLINYLDPHPCPPDPPGSVLLKFPGVLVAHGAPCPPLWQMEYFGQISIGTPPQNFTVVFDTGSSNLWVPSVYCVSKACGEWGPPDHKVATGHQPQGLGDPPNRGDRNPGVKTEGDSSARDKCGFFGAVSDQPAPESPGCSSKHTRFHPTQSSTYQVIGTPFSIQYGTGSLTGIIGSDQVAVEGLTVSNQQFAESISEPGKAFLDAEFDGILGLAYPSLAVDGVTPFFDNLMAQNLVELPIFSVYMSSNPESPQGGELLFGGFDSSHFTGTLNWVPVTQQGYWQIQLDNIQLGGTVTFCANGCQAIVDTGTSLIAGPTKEVKELQNLIGAVSVDGEVRARVGTGGDKALGTLPCWKGPAWAAPEPPDVFQYAVECSSLSVMPDLTFTINGLPYTLSAQAYILVEYGDDMAFCTSGFQGNDIPPPTGPLWILGDVFIRQFYSVFDRGNNRVGLAPAIP</sequence>
<evidence type="ECO:0000256" key="6">
    <source>
        <dbReference type="ARBA" id="ARBA00022670"/>
    </source>
</evidence>
<evidence type="ECO:0000256" key="12">
    <source>
        <dbReference type="PIRSR" id="PIRSR601461-1"/>
    </source>
</evidence>
<proteinExistence type="inferred from homology"/>
<dbReference type="PRINTS" id="PR00792">
    <property type="entry name" value="PEPSIN"/>
</dbReference>
<evidence type="ECO:0000256" key="4">
    <source>
        <dbReference type="ARBA" id="ARBA00011748"/>
    </source>
</evidence>
<evidence type="ECO:0000256" key="11">
    <source>
        <dbReference type="ARBA" id="ARBA00023145"/>
    </source>
</evidence>
<evidence type="ECO:0000256" key="2">
    <source>
        <dbReference type="ARBA" id="ARBA00004177"/>
    </source>
</evidence>
<evidence type="ECO:0000256" key="15">
    <source>
        <dbReference type="SAM" id="MobiDB-lite"/>
    </source>
</evidence>
<dbReference type="Gene3D" id="2.40.70.10">
    <property type="entry name" value="Acid Proteases"/>
    <property type="match status" value="2"/>
</dbReference>
<dbReference type="InterPro" id="IPR001969">
    <property type="entry name" value="Aspartic_peptidase_AS"/>
</dbReference>
<dbReference type="GO" id="GO:0005768">
    <property type="term" value="C:endosome"/>
    <property type="evidence" value="ECO:0007669"/>
    <property type="project" value="UniProtKB-SubCell"/>
</dbReference>
<feature type="domain" description="Peptidase A1" evidence="16">
    <location>
        <begin position="94"/>
        <end position="504"/>
    </location>
</feature>
<keyword evidence="10 14" id="KW-0378">Hydrolase</keyword>
<dbReference type="Proteomes" id="UP000618051">
    <property type="component" value="Unassembled WGS sequence"/>
</dbReference>
<evidence type="ECO:0000256" key="3">
    <source>
        <dbReference type="ARBA" id="ARBA00007447"/>
    </source>
</evidence>
<evidence type="ECO:0000256" key="9">
    <source>
        <dbReference type="ARBA" id="ARBA00022753"/>
    </source>
</evidence>
<dbReference type="AlphaFoldDB" id="A0A835NPC6"/>
<dbReference type="GO" id="GO:0019886">
    <property type="term" value="P:antigen processing and presentation of exogenous peptide antigen via MHC class II"/>
    <property type="evidence" value="ECO:0007669"/>
    <property type="project" value="TreeGrafter"/>
</dbReference>
<comment type="subcellular location">
    <subcellularLocation>
        <location evidence="2">Endosome</location>
    </subcellularLocation>
</comment>
<organism evidence="17">
    <name type="scientific">Lamprotornis superbus</name>
    <dbReference type="NCBI Taxonomy" id="245042"/>
    <lineage>
        <taxon>Eukaryota</taxon>
        <taxon>Metazoa</taxon>
        <taxon>Chordata</taxon>
        <taxon>Craniata</taxon>
        <taxon>Vertebrata</taxon>
        <taxon>Euteleostomi</taxon>
        <taxon>Archelosauria</taxon>
        <taxon>Archosauria</taxon>
        <taxon>Dinosauria</taxon>
        <taxon>Saurischia</taxon>
        <taxon>Theropoda</taxon>
        <taxon>Coelurosauria</taxon>
        <taxon>Aves</taxon>
        <taxon>Neognathae</taxon>
        <taxon>Neoaves</taxon>
        <taxon>Telluraves</taxon>
        <taxon>Australaves</taxon>
        <taxon>Passeriformes</taxon>
        <taxon>Sturnidae</taxon>
        <taxon>Lamprotornis</taxon>
    </lineage>
</organism>
<evidence type="ECO:0000256" key="5">
    <source>
        <dbReference type="ARBA" id="ARBA00013240"/>
    </source>
</evidence>
<dbReference type="Pfam" id="PF00026">
    <property type="entry name" value="Asp"/>
    <property type="match status" value="2"/>
</dbReference>
<evidence type="ECO:0000313" key="19">
    <source>
        <dbReference type="Proteomes" id="UP000618051"/>
    </source>
</evidence>
<keyword evidence="6 14" id="KW-0645">Protease</keyword>
<gene>
    <name evidence="18" type="ORF">IHE44_0008488</name>
    <name evidence="17" type="ORF">IHE44_001148</name>
</gene>
<keyword evidence="9" id="KW-0967">Endosome</keyword>
<feature type="disulfide bond" evidence="13">
    <location>
        <begin position="350"/>
        <end position="354"/>
    </location>
</feature>
<dbReference type="EC" id="3.4.23.34" evidence="5"/>
<protein>
    <recommendedName>
        <fullName evidence="5">cathepsin E</fullName>
        <ecNumber evidence="5">3.4.23.34</ecNumber>
    </recommendedName>
</protein>
<dbReference type="FunFam" id="2.40.70.10:FF:000115">
    <property type="entry name" value="Lysosomal aspartic protease"/>
    <property type="match status" value="1"/>
</dbReference>
<evidence type="ECO:0000256" key="8">
    <source>
        <dbReference type="ARBA" id="ARBA00022750"/>
    </source>
</evidence>
<evidence type="ECO:0000256" key="10">
    <source>
        <dbReference type="ARBA" id="ARBA00022801"/>
    </source>
</evidence>
<evidence type="ECO:0000256" key="14">
    <source>
        <dbReference type="RuleBase" id="RU000454"/>
    </source>
</evidence>
<name>A0A835NPC6_9PASS</name>
<reference evidence="18 19" key="2">
    <citation type="journal article" date="2021" name="J. Hered.">
        <title>Feather Gene Expression Elucidates the Developmental Basis of Plumage Iridescence in African Starlings.</title>
        <authorList>
            <person name="Rubenstein D.R."/>
            <person name="Corvelo A."/>
            <person name="MacManes M.D."/>
            <person name="Maia R."/>
            <person name="Narzisi G."/>
            <person name="Rousaki A."/>
            <person name="Vandenabeele P."/>
            <person name="Shawkey M.D."/>
            <person name="Solomon J."/>
        </authorList>
    </citation>
    <scope>NUCLEOTIDE SEQUENCE [LARGE SCALE GENOMIC DNA]</scope>
    <source>
        <strain evidence="18">SS15</strain>
    </source>
</reference>
<dbReference type="EMBL" id="JADDUC010000113">
    <property type="protein sequence ID" value="KAG0118409.1"/>
    <property type="molecule type" value="Genomic_DNA"/>
</dbReference>
<keyword evidence="13" id="KW-1015">Disulfide bond</keyword>
<evidence type="ECO:0000313" key="18">
    <source>
        <dbReference type="EMBL" id="KAI1231043.1"/>
    </source>
</evidence>
<evidence type="ECO:0000256" key="1">
    <source>
        <dbReference type="ARBA" id="ARBA00001898"/>
    </source>
</evidence>
<dbReference type="EMBL" id="JADDUC020000028">
    <property type="protein sequence ID" value="KAI1231043.1"/>
    <property type="molecule type" value="Genomic_DNA"/>
</dbReference>
<feature type="compositionally biased region" description="Basic and acidic residues" evidence="15">
    <location>
        <begin position="154"/>
        <end position="174"/>
    </location>
</feature>
<evidence type="ECO:0000256" key="13">
    <source>
        <dbReference type="PIRSR" id="PIRSR601461-2"/>
    </source>
</evidence>
<accession>A0A835NPC6</accession>
<dbReference type="InterPro" id="IPR001461">
    <property type="entry name" value="Aspartic_peptidase_A1"/>
</dbReference>
<evidence type="ECO:0000259" key="16">
    <source>
        <dbReference type="PROSITE" id="PS51767"/>
    </source>
</evidence>
<dbReference type="InterPro" id="IPR033121">
    <property type="entry name" value="PEPTIDASE_A1"/>
</dbReference>
<feature type="region of interest" description="Disordered" evidence="15">
    <location>
        <begin position="137"/>
        <end position="175"/>
    </location>
</feature>
<reference evidence="17" key="1">
    <citation type="submission" date="2020-10" db="EMBL/GenBank/DDBJ databases">
        <title>Feather gene expression reveals the developmental basis of iridescence in African starlings.</title>
        <authorList>
            <person name="Rubenstein D.R."/>
        </authorList>
    </citation>
    <scope>NUCLEOTIDE SEQUENCE</scope>
    <source>
        <strain evidence="17">SS15</strain>
        <tissue evidence="17">Liver</tissue>
    </source>
</reference>
<dbReference type="PANTHER" id="PTHR47966:SF26">
    <property type="entry name" value="CATHEPSIN E"/>
    <property type="match status" value="1"/>
</dbReference>
<feature type="non-terminal residue" evidence="17">
    <location>
        <position position="1"/>
    </location>
</feature>
<keyword evidence="7" id="KW-0732">Signal</keyword>
<evidence type="ECO:0000313" key="17">
    <source>
        <dbReference type="EMBL" id="KAG0118409.1"/>
    </source>
</evidence>
<keyword evidence="11" id="KW-0865">Zymogen</keyword>
<comment type="similarity">
    <text evidence="3 14">Belongs to the peptidase A1 family.</text>
</comment>
<dbReference type="InterPro" id="IPR021109">
    <property type="entry name" value="Peptidase_aspartic_dom_sf"/>
</dbReference>
<dbReference type="PROSITE" id="PS51767">
    <property type="entry name" value="PEPTIDASE_A1"/>
    <property type="match status" value="1"/>
</dbReference>
<dbReference type="PROSITE" id="PS00141">
    <property type="entry name" value="ASP_PROTEASE"/>
    <property type="match status" value="2"/>
</dbReference>
<dbReference type="PANTHER" id="PTHR47966">
    <property type="entry name" value="BETA-SITE APP-CLEAVING ENZYME, ISOFORM A-RELATED"/>
    <property type="match status" value="1"/>
</dbReference>
<reference evidence="18" key="3">
    <citation type="submission" date="2022-01" db="EMBL/GenBank/DDBJ databases">
        <authorList>
            <person name="Rubenstein D.R."/>
        </authorList>
    </citation>
    <scope>NUCLEOTIDE SEQUENCE</scope>
    <source>
        <strain evidence="18">SS15</strain>
        <tissue evidence="18">Liver</tissue>
    </source>
</reference>
<feature type="active site" evidence="12">
    <location>
        <position position="359"/>
    </location>
</feature>
<comment type="subunit">
    <text evidence="4">Homodimer; disulfide-linked.</text>
</comment>
<keyword evidence="19" id="KW-1185">Reference proteome</keyword>
<dbReference type="GO" id="GO:0004190">
    <property type="term" value="F:aspartic-type endopeptidase activity"/>
    <property type="evidence" value="ECO:0007669"/>
    <property type="project" value="UniProtKB-KW"/>
</dbReference>
<evidence type="ECO:0000256" key="7">
    <source>
        <dbReference type="ARBA" id="ARBA00022729"/>
    </source>
</evidence>
<comment type="caution">
    <text evidence="17">The sequence shown here is derived from an EMBL/GenBank/DDBJ whole genome shotgun (WGS) entry which is preliminary data.</text>
</comment>
<dbReference type="OrthoDB" id="771136at2759"/>
<keyword evidence="8 14" id="KW-0064">Aspartyl protease</keyword>
<feature type="active site" evidence="12">
    <location>
        <position position="112"/>
    </location>
</feature>
<comment type="catalytic activity">
    <reaction evidence="1">
        <text>Similar to cathepsin D, but slightly broader specificity.</text>
        <dbReference type="EC" id="3.4.23.34"/>
    </reaction>
</comment>
<dbReference type="GO" id="GO:0006508">
    <property type="term" value="P:proteolysis"/>
    <property type="evidence" value="ECO:0007669"/>
    <property type="project" value="UniProtKB-KW"/>
</dbReference>
<dbReference type="SUPFAM" id="SSF50630">
    <property type="entry name" value="Acid proteases"/>
    <property type="match status" value="1"/>
</dbReference>